<keyword evidence="1" id="KW-0472">Membrane</keyword>
<evidence type="ECO:0000313" key="2">
    <source>
        <dbReference type="EMBL" id="KKQ36188.1"/>
    </source>
</evidence>
<evidence type="ECO:0000313" key="3">
    <source>
        <dbReference type="Proteomes" id="UP000034852"/>
    </source>
</evidence>
<reference evidence="2 3" key="1">
    <citation type="journal article" date="2015" name="Nature">
        <title>rRNA introns, odd ribosomes, and small enigmatic genomes across a large radiation of phyla.</title>
        <authorList>
            <person name="Brown C.T."/>
            <person name="Hug L.A."/>
            <person name="Thomas B.C."/>
            <person name="Sharon I."/>
            <person name="Castelle C.J."/>
            <person name="Singh A."/>
            <person name="Wilkins M.J."/>
            <person name="Williams K.H."/>
            <person name="Banfield J.F."/>
        </authorList>
    </citation>
    <scope>NUCLEOTIDE SEQUENCE [LARGE SCALE GENOMIC DNA]</scope>
</reference>
<gene>
    <name evidence="2" type="ORF">US52_C0006G0018</name>
</gene>
<feature type="transmembrane region" description="Helical" evidence="1">
    <location>
        <begin position="15"/>
        <end position="35"/>
    </location>
</feature>
<organism evidence="2 3">
    <name type="scientific">candidate division WS6 bacterium GW2011_GWA2_37_6</name>
    <dbReference type="NCBI Taxonomy" id="1619087"/>
    <lineage>
        <taxon>Bacteria</taxon>
        <taxon>Candidatus Dojkabacteria</taxon>
    </lineage>
</organism>
<dbReference type="EMBL" id="LBTH01000006">
    <property type="protein sequence ID" value="KKQ36188.1"/>
    <property type="molecule type" value="Genomic_DNA"/>
</dbReference>
<keyword evidence="1" id="KW-1133">Transmembrane helix</keyword>
<name>A0A0G0GZ18_9BACT</name>
<dbReference type="AlphaFoldDB" id="A0A0G0GZ18"/>
<keyword evidence="1" id="KW-0812">Transmembrane</keyword>
<sequence length="154" mass="17997">MAINLDVTNPKRFRIILLALFGFLILIIAISFTVYDSQDKQSDWIENKEQDPSKIEDITKALPYVEENYRISYSEAEKYYIVTYPGYKSFGEIELKTVLWFKQNTNLKSVQIKYGEIGGVTKDYDLNISAEEILKGNKYYQQTVKDAEYTEMEI</sequence>
<dbReference type="Proteomes" id="UP000034852">
    <property type="component" value="Unassembled WGS sequence"/>
</dbReference>
<accession>A0A0G0GZ18</accession>
<evidence type="ECO:0000256" key="1">
    <source>
        <dbReference type="SAM" id="Phobius"/>
    </source>
</evidence>
<comment type="caution">
    <text evidence="2">The sequence shown here is derived from an EMBL/GenBank/DDBJ whole genome shotgun (WGS) entry which is preliminary data.</text>
</comment>
<proteinExistence type="predicted"/>
<protein>
    <submittedName>
        <fullName evidence="2">Uncharacterized protein</fullName>
    </submittedName>
</protein>